<dbReference type="Gene3D" id="3.40.50.300">
    <property type="entry name" value="P-loop containing nucleotide triphosphate hydrolases"/>
    <property type="match status" value="2"/>
</dbReference>
<dbReference type="CDD" id="cd03215">
    <property type="entry name" value="ABC_Carb_Monos_II"/>
    <property type="match status" value="1"/>
</dbReference>
<dbReference type="CDD" id="cd03216">
    <property type="entry name" value="ABC_Carb_Monos_I"/>
    <property type="match status" value="1"/>
</dbReference>
<protein>
    <submittedName>
        <fullName evidence="7">Sugar ABC transporter ATP-binding protein</fullName>
    </submittedName>
</protein>
<dbReference type="EMBL" id="BSRZ01000018">
    <property type="protein sequence ID" value="GLW66864.1"/>
    <property type="molecule type" value="Genomic_DNA"/>
</dbReference>
<dbReference type="InterPro" id="IPR050107">
    <property type="entry name" value="ABC_carbohydrate_import_ATPase"/>
</dbReference>
<comment type="caution">
    <text evidence="7">The sequence shown here is derived from an EMBL/GenBank/DDBJ whole genome shotgun (WGS) entry which is preliminary data.</text>
</comment>
<dbReference type="GO" id="GO:0016887">
    <property type="term" value="F:ATP hydrolysis activity"/>
    <property type="evidence" value="ECO:0007669"/>
    <property type="project" value="InterPro"/>
</dbReference>
<dbReference type="SUPFAM" id="SSF52540">
    <property type="entry name" value="P-loop containing nucleoside triphosphate hydrolases"/>
    <property type="match status" value="2"/>
</dbReference>
<dbReference type="SMART" id="SM00382">
    <property type="entry name" value="AAA"/>
    <property type="match status" value="2"/>
</dbReference>
<keyword evidence="4 7" id="KW-0067">ATP-binding</keyword>
<dbReference type="InterPro" id="IPR027417">
    <property type="entry name" value="P-loop_NTPase"/>
</dbReference>
<dbReference type="PANTHER" id="PTHR43790:SF9">
    <property type="entry name" value="GALACTOFURANOSE TRANSPORTER ATP-BINDING PROTEIN YTFR"/>
    <property type="match status" value="1"/>
</dbReference>
<feature type="compositionally biased region" description="Pro residues" evidence="5">
    <location>
        <begin position="253"/>
        <end position="268"/>
    </location>
</feature>
<keyword evidence="8" id="KW-1185">Reference proteome</keyword>
<evidence type="ECO:0000313" key="7">
    <source>
        <dbReference type="EMBL" id="GLW66864.1"/>
    </source>
</evidence>
<evidence type="ECO:0000256" key="1">
    <source>
        <dbReference type="ARBA" id="ARBA00022448"/>
    </source>
</evidence>
<keyword evidence="1" id="KW-0813">Transport</keyword>
<dbReference type="GO" id="GO:0005524">
    <property type="term" value="F:ATP binding"/>
    <property type="evidence" value="ECO:0007669"/>
    <property type="project" value="UniProtKB-KW"/>
</dbReference>
<accession>A0A9W6Q1F4</accession>
<dbReference type="PROSITE" id="PS00211">
    <property type="entry name" value="ABC_TRANSPORTER_1"/>
    <property type="match status" value="1"/>
</dbReference>
<proteinExistence type="predicted"/>
<dbReference type="PANTHER" id="PTHR43790">
    <property type="entry name" value="CARBOHYDRATE TRANSPORT ATP-BINDING PROTEIN MG119-RELATED"/>
    <property type="match status" value="1"/>
</dbReference>
<evidence type="ECO:0000313" key="8">
    <source>
        <dbReference type="Proteomes" id="UP001165124"/>
    </source>
</evidence>
<dbReference type="InterPro" id="IPR003439">
    <property type="entry name" value="ABC_transporter-like_ATP-bd"/>
</dbReference>
<sequence length="521" mass="54740">MAERVLEAAGILKRFPGAVALDHASLTLVPGEVHALVGENGAGKSTLLKVLAGVHRPDAGELRVAGEPVRFNGPGDAQRAGIGAVHQDASLLPLMSVARNLLLGREPRTRLGLIDVARMNARAREILDRYGVAADVRRPLGSLPAGTRRLVALARACFVGTRVVVLDEPAASLEPAEAATLRRAVESLRAEGRAVVYVSHRLEDLFEFCDRVTVLRGGRVVHTGPLATLDRLSLVSLMLGRGRVPRPRVRTAAPPPAVPVAVPAPPPEPVEEDPPYLQATGLTRKHSLSGVSIALRRGEVLGLGGLLGAGRTETAKAIAGALPLDAGQVIVAGTPLRKRSITGAIRAGVGLLPEDRAAEGLVPSLSVRDNIALAALPRLSRFGVVSTARIDRVVGAFMRRLHITAASPHQKVRELSGGNQQKVLLARWLATHPKVLLLDEPTRGVDVGAKAELQDLLDELAVEGLAVLLISSDPRELAEGSDRVVVMREGAIAAELVGPQITEDAIMSALATARPAATGGR</sequence>
<evidence type="ECO:0000256" key="5">
    <source>
        <dbReference type="SAM" id="MobiDB-lite"/>
    </source>
</evidence>
<dbReference type="Pfam" id="PF00005">
    <property type="entry name" value="ABC_tran"/>
    <property type="match status" value="2"/>
</dbReference>
<dbReference type="AlphaFoldDB" id="A0A9W6Q1F4"/>
<feature type="domain" description="ABC transporter" evidence="6">
    <location>
        <begin position="270"/>
        <end position="514"/>
    </location>
</feature>
<organism evidence="7 8">
    <name type="scientific">Actinomadura rubrobrunea</name>
    <dbReference type="NCBI Taxonomy" id="115335"/>
    <lineage>
        <taxon>Bacteria</taxon>
        <taxon>Bacillati</taxon>
        <taxon>Actinomycetota</taxon>
        <taxon>Actinomycetes</taxon>
        <taxon>Streptosporangiales</taxon>
        <taxon>Thermomonosporaceae</taxon>
        <taxon>Actinomadura</taxon>
    </lineage>
</organism>
<gene>
    <name evidence="7" type="primary">rbsA</name>
    <name evidence="7" type="ORF">Arub01_51080</name>
</gene>
<evidence type="ECO:0000256" key="3">
    <source>
        <dbReference type="ARBA" id="ARBA00022741"/>
    </source>
</evidence>
<evidence type="ECO:0000256" key="2">
    <source>
        <dbReference type="ARBA" id="ARBA00022737"/>
    </source>
</evidence>
<feature type="domain" description="ABC transporter" evidence="6">
    <location>
        <begin position="6"/>
        <end position="242"/>
    </location>
</feature>
<keyword evidence="2" id="KW-0677">Repeat</keyword>
<dbReference type="InterPro" id="IPR003593">
    <property type="entry name" value="AAA+_ATPase"/>
</dbReference>
<evidence type="ECO:0000256" key="4">
    <source>
        <dbReference type="ARBA" id="ARBA00022840"/>
    </source>
</evidence>
<dbReference type="RefSeq" id="WP_067916202.1">
    <property type="nucleotide sequence ID" value="NZ_BSRZ01000018.1"/>
</dbReference>
<name>A0A9W6Q1F4_9ACTN</name>
<dbReference type="InterPro" id="IPR017871">
    <property type="entry name" value="ABC_transporter-like_CS"/>
</dbReference>
<reference evidence="7" key="1">
    <citation type="submission" date="2023-02" db="EMBL/GenBank/DDBJ databases">
        <title>Actinomadura rubrobrunea NBRC 14622.</title>
        <authorList>
            <person name="Ichikawa N."/>
            <person name="Sato H."/>
            <person name="Tonouchi N."/>
        </authorList>
    </citation>
    <scope>NUCLEOTIDE SEQUENCE</scope>
    <source>
        <strain evidence="7">NBRC 14622</strain>
    </source>
</reference>
<feature type="region of interest" description="Disordered" evidence="5">
    <location>
        <begin position="248"/>
        <end position="272"/>
    </location>
</feature>
<evidence type="ECO:0000259" key="6">
    <source>
        <dbReference type="PROSITE" id="PS50893"/>
    </source>
</evidence>
<dbReference type="PROSITE" id="PS50893">
    <property type="entry name" value="ABC_TRANSPORTER_2"/>
    <property type="match status" value="2"/>
</dbReference>
<keyword evidence="3" id="KW-0547">Nucleotide-binding</keyword>
<dbReference type="Proteomes" id="UP001165124">
    <property type="component" value="Unassembled WGS sequence"/>
</dbReference>